<organism evidence="1 2">
    <name type="scientific">Rhizorhapis suberifaciens</name>
    <name type="common">corky root of lettuce</name>
    <dbReference type="NCBI Taxonomy" id="13656"/>
    <lineage>
        <taxon>Bacteria</taxon>
        <taxon>Pseudomonadati</taxon>
        <taxon>Pseudomonadota</taxon>
        <taxon>Alphaproteobacteria</taxon>
        <taxon>Sphingomonadales</taxon>
        <taxon>Sphingomonadaceae</taxon>
        <taxon>Rhizorhapis</taxon>
    </lineage>
</organism>
<keyword evidence="2" id="KW-1185">Reference proteome</keyword>
<accession>A0A840HZD2</accession>
<reference evidence="1 2" key="1">
    <citation type="submission" date="2020-08" db="EMBL/GenBank/DDBJ databases">
        <title>Genomic Encyclopedia of Type Strains, Phase IV (KMG-IV): sequencing the most valuable type-strain genomes for metagenomic binning, comparative biology and taxonomic classification.</title>
        <authorList>
            <person name="Goeker M."/>
        </authorList>
    </citation>
    <scope>NUCLEOTIDE SEQUENCE [LARGE SCALE GENOMIC DNA]</scope>
    <source>
        <strain evidence="1 2">DSM 7465</strain>
    </source>
</reference>
<sequence length="46" mass="5282">MSRVRVLSEPDHMPALDPAFAIRRRALWLGDDQPPPQPSDWGQRSK</sequence>
<dbReference type="AlphaFoldDB" id="A0A840HZD2"/>
<dbReference type="Proteomes" id="UP000575068">
    <property type="component" value="Unassembled WGS sequence"/>
</dbReference>
<dbReference type="EMBL" id="JACHOV010000020">
    <property type="protein sequence ID" value="MBB4642929.1"/>
    <property type="molecule type" value="Genomic_DNA"/>
</dbReference>
<evidence type="ECO:0000313" key="2">
    <source>
        <dbReference type="Proteomes" id="UP000575068"/>
    </source>
</evidence>
<proteinExistence type="predicted"/>
<evidence type="ECO:0000313" key="1">
    <source>
        <dbReference type="EMBL" id="MBB4642929.1"/>
    </source>
</evidence>
<protein>
    <submittedName>
        <fullName evidence="1">Uncharacterized protein</fullName>
    </submittedName>
</protein>
<comment type="caution">
    <text evidence="1">The sequence shown here is derived from an EMBL/GenBank/DDBJ whole genome shotgun (WGS) entry which is preliminary data.</text>
</comment>
<dbReference type="RefSeq" id="WP_322790391.1">
    <property type="nucleotide sequence ID" value="NZ_JACHOV010000020.1"/>
</dbReference>
<gene>
    <name evidence="1" type="ORF">HNQ99_003266</name>
</gene>
<name>A0A840HZD2_9SPHN</name>